<dbReference type="GO" id="GO:0019243">
    <property type="term" value="P:methylglyoxal catabolic process to D-lactate via S-lactoyl-glutathione"/>
    <property type="evidence" value="ECO:0007669"/>
    <property type="project" value="UniProtKB-UniRule"/>
</dbReference>
<dbReference type="HAMAP" id="MF_01374">
    <property type="entry name" value="Glyoxalase_2"/>
    <property type="match status" value="1"/>
</dbReference>
<feature type="binding site" evidence="7">
    <location>
        <position position="57"/>
    </location>
    <ligand>
        <name>Zn(2+)</name>
        <dbReference type="ChEBI" id="CHEBI:29105"/>
        <label>2</label>
    </ligand>
</feature>
<dbReference type="InterPro" id="IPR036866">
    <property type="entry name" value="RibonucZ/Hydroxyglut_hydro"/>
</dbReference>
<feature type="binding site" evidence="7">
    <location>
        <position position="52"/>
    </location>
    <ligand>
        <name>Zn(2+)</name>
        <dbReference type="ChEBI" id="CHEBI:29105"/>
        <label>1</label>
    </ligand>
</feature>
<comment type="subunit">
    <text evidence="7">Monomer.</text>
</comment>
<dbReference type="KEGG" id="laq:GLA29479_3845"/>
<evidence type="ECO:0000256" key="5">
    <source>
        <dbReference type="ARBA" id="ARBA00022801"/>
    </source>
</evidence>
<dbReference type="EC" id="3.1.2.6" evidence="7"/>
<proteinExistence type="inferred from homology"/>
<feature type="domain" description="Metallo-beta-lactamase" evidence="8">
    <location>
        <begin position="11"/>
        <end position="171"/>
    </location>
</feature>
<evidence type="ECO:0000313" key="10">
    <source>
        <dbReference type="Proteomes" id="UP000060787"/>
    </source>
</evidence>
<dbReference type="InterPro" id="IPR032282">
    <property type="entry name" value="HAGH_C"/>
</dbReference>
<dbReference type="Pfam" id="PF00753">
    <property type="entry name" value="Lactamase_B"/>
    <property type="match status" value="1"/>
</dbReference>
<dbReference type="AlphaFoldDB" id="A0A0S2FDS7"/>
<evidence type="ECO:0000256" key="2">
    <source>
        <dbReference type="ARBA" id="ARBA00004963"/>
    </source>
</evidence>
<dbReference type="InterPro" id="IPR050110">
    <property type="entry name" value="Glyoxalase_II_hydrolase"/>
</dbReference>
<dbReference type="PANTHER" id="PTHR43705">
    <property type="entry name" value="HYDROXYACYLGLUTATHIONE HYDROLASE"/>
    <property type="match status" value="1"/>
</dbReference>
<dbReference type="Gene3D" id="3.60.15.10">
    <property type="entry name" value="Ribonuclease Z/Hydroxyacylglutathione hydrolase-like"/>
    <property type="match status" value="1"/>
</dbReference>
<dbReference type="UniPathway" id="UPA00619">
    <property type="reaction ID" value="UER00676"/>
</dbReference>
<dbReference type="STRING" id="84531.LA76x_3545"/>
<name>A0A0S2FDS7_LYSAN</name>
<reference evidence="9 10" key="1">
    <citation type="journal article" date="2015" name="BMC Genomics">
        <title>Comparative genomics and metabolic profiling of the genus Lysobacter.</title>
        <authorList>
            <person name="de Bruijn I."/>
            <person name="Cheng X."/>
            <person name="de Jager V."/>
            <person name="Exposito R.G."/>
            <person name="Watrous J."/>
            <person name="Patel N."/>
            <person name="Postma J."/>
            <person name="Dorrestein P.C."/>
            <person name="Kobayashi D."/>
            <person name="Raaijmakers J.M."/>
        </authorList>
    </citation>
    <scope>NUCLEOTIDE SEQUENCE [LARGE SCALE GENOMIC DNA]</scope>
    <source>
        <strain evidence="9 10">76</strain>
    </source>
</reference>
<comment type="catalytic activity">
    <reaction evidence="1 7">
        <text>an S-(2-hydroxyacyl)glutathione + H2O = a 2-hydroxy carboxylate + glutathione + H(+)</text>
        <dbReference type="Rhea" id="RHEA:21864"/>
        <dbReference type="ChEBI" id="CHEBI:15377"/>
        <dbReference type="ChEBI" id="CHEBI:15378"/>
        <dbReference type="ChEBI" id="CHEBI:57925"/>
        <dbReference type="ChEBI" id="CHEBI:58896"/>
        <dbReference type="ChEBI" id="CHEBI:71261"/>
        <dbReference type="EC" id="3.1.2.6"/>
    </reaction>
</comment>
<keyword evidence="6 7" id="KW-0862">Zinc</keyword>
<dbReference type="InterPro" id="IPR035680">
    <property type="entry name" value="Clx_II_MBL"/>
</dbReference>
<organism evidence="9 10">
    <name type="scientific">Lysobacter antibioticus</name>
    <dbReference type="NCBI Taxonomy" id="84531"/>
    <lineage>
        <taxon>Bacteria</taxon>
        <taxon>Pseudomonadati</taxon>
        <taxon>Pseudomonadota</taxon>
        <taxon>Gammaproteobacteria</taxon>
        <taxon>Lysobacterales</taxon>
        <taxon>Lysobacteraceae</taxon>
        <taxon>Lysobacter</taxon>
    </lineage>
</organism>
<dbReference type="OrthoDB" id="9802248at2"/>
<sequence length="261" mass="28519">MRLLALPALSDNYIWALSGDDESALIVDPGDAAPVMAAAAHGLRPVGILLTHHHDDHIGGTTALRERWPEIPVFAPDDERILSATARVDEGVKLHVAGWTLDVLAVPGHTRSHIAYYLDRGAHGDERLLFSGDTLFSLGCGRLFEGTAAQMLVSLTRLAALPDETRVCCGHEYTLSNAAFASVVEPDNPALRRRIEQAQAMRNAGRPTVPSSLLDERATNPFLRTREAGVLRAITSRLGHPPEDEVQTFAELRRWKDGFRA</sequence>
<keyword evidence="10" id="KW-1185">Reference proteome</keyword>
<dbReference type="GO" id="GO:0004416">
    <property type="term" value="F:hydroxyacylglutathione hydrolase activity"/>
    <property type="evidence" value="ECO:0007669"/>
    <property type="project" value="UniProtKB-UniRule"/>
</dbReference>
<dbReference type="CDD" id="cd07723">
    <property type="entry name" value="hydroxyacylglutathione_hydrolase_MBL-fold"/>
    <property type="match status" value="1"/>
</dbReference>
<evidence type="ECO:0000256" key="4">
    <source>
        <dbReference type="ARBA" id="ARBA00022723"/>
    </source>
</evidence>
<dbReference type="PIRSF" id="PIRSF005457">
    <property type="entry name" value="Glx"/>
    <property type="match status" value="1"/>
</dbReference>
<keyword evidence="4 7" id="KW-0479">Metal-binding</keyword>
<evidence type="ECO:0000256" key="1">
    <source>
        <dbReference type="ARBA" id="ARBA00001623"/>
    </source>
</evidence>
<feature type="binding site" evidence="7">
    <location>
        <position position="133"/>
    </location>
    <ligand>
        <name>Zn(2+)</name>
        <dbReference type="ChEBI" id="CHEBI:29105"/>
        <label>1</label>
    </ligand>
</feature>
<comment type="pathway">
    <text evidence="2 7">Secondary metabolite metabolism; methylglyoxal degradation; (R)-lactate from methylglyoxal: step 2/2.</text>
</comment>
<protein>
    <recommendedName>
        <fullName evidence="7">Hydroxyacylglutathione hydrolase</fullName>
        <ecNumber evidence="7">3.1.2.6</ecNumber>
    </recommendedName>
    <alternativeName>
        <fullName evidence="7">Glyoxalase II</fullName>
        <shortName evidence="7">Glx II</shortName>
    </alternativeName>
</protein>
<evidence type="ECO:0000313" key="9">
    <source>
        <dbReference type="EMBL" id="ALN81667.1"/>
    </source>
</evidence>
<dbReference type="eggNOG" id="COG0491">
    <property type="taxonomic scope" value="Bacteria"/>
</dbReference>
<dbReference type="PATRIC" id="fig|84531.7.peg.3769"/>
<dbReference type="RefSeq" id="WP_057918642.1">
    <property type="nucleotide sequence ID" value="NZ_CP011129.1"/>
</dbReference>
<feature type="binding site" evidence="7">
    <location>
        <position position="171"/>
    </location>
    <ligand>
        <name>Zn(2+)</name>
        <dbReference type="ChEBI" id="CHEBI:29105"/>
        <label>2</label>
    </ligand>
</feature>
<feature type="binding site" evidence="7">
    <location>
        <position position="54"/>
    </location>
    <ligand>
        <name>Zn(2+)</name>
        <dbReference type="ChEBI" id="CHEBI:29105"/>
        <label>1</label>
    </ligand>
</feature>
<dbReference type="SMART" id="SM00849">
    <property type="entry name" value="Lactamase_B"/>
    <property type="match status" value="1"/>
</dbReference>
<comment type="similarity">
    <text evidence="3 7">Belongs to the metallo-beta-lactamase superfamily. Glyoxalase II family.</text>
</comment>
<dbReference type="Proteomes" id="UP000060787">
    <property type="component" value="Chromosome"/>
</dbReference>
<dbReference type="SUPFAM" id="SSF56281">
    <property type="entry name" value="Metallo-hydrolase/oxidoreductase"/>
    <property type="match status" value="1"/>
</dbReference>
<dbReference type="EMBL" id="CP011129">
    <property type="protein sequence ID" value="ALN81667.1"/>
    <property type="molecule type" value="Genomic_DNA"/>
</dbReference>
<feature type="binding site" evidence="7">
    <location>
        <position position="109"/>
    </location>
    <ligand>
        <name>Zn(2+)</name>
        <dbReference type="ChEBI" id="CHEBI:29105"/>
        <label>1</label>
    </ligand>
</feature>
<evidence type="ECO:0000256" key="3">
    <source>
        <dbReference type="ARBA" id="ARBA00006759"/>
    </source>
</evidence>
<keyword evidence="5 7" id="KW-0378">Hydrolase</keyword>
<comment type="cofactor">
    <cofactor evidence="7">
        <name>Zn(2+)</name>
        <dbReference type="ChEBI" id="CHEBI:29105"/>
    </cofactor>
    <text evidence="7">Binds 2 Zn(2+) ions per subunit.</text>
</comment>
<dbReference type="GO" id="GO:0046872">
    <property type="term" value="F:metal ion binding"/>
    <property type="evidence" value="ECO:0007669"/>
    <property type="project" value="UniProtKB-KW"/>
</dbReference>
<evidence type="ECO:0000256" key="6">
    <source>
        <dbReference type="ARBA" id="ARBA00022833"/>
    </source>
</evidence>
<evidence type="ECO:0000259" key="8">
    <source>
        <dbReference type="SMART" id="SM00849"/>
    </source>
</evidence>
<dbReference type="NCBIfam" id="TIGR03413">
    <property type="entry name" value="GSH_gloB"/>
    <property type="match status" value="1"/>
</dbReference>
<feature type="binding site" evidence="7">
    <location>
        <position position="56"/>
    </location>
    <ligand>
        <name>Zn(2+)</name>
        <dbReference type="ChEBI" id="CHEBI:29105"/>
        <label>2</label>
    </ligand>
</feature>
<comment type="function">
    <text evidence="7">Thiolesterase that catalyzes the hydrolysis of S-D-lactoyl-glutathione to form glutathione and D-lactic acid.</text>
</comment>
<dbReference type="InterPro" id="IPR017782">
    <property type="entry name" value="Hydroxyacylglutathione_Hdrlase"/>
</dbReference>
<accession>A0A0S2FDS7</accession>
<dbReference type="InterPro" id="IPR001279">
    <property type="entry name" value="Metallo-B-lactamas"/>
</dbReference>
<dbReference type="PANTHER" id="PTHR43705:SF1">
    <property type="entry name" value="HYDROXYACYLGLUTATHIONE HYDROLASE GLOB"/>
    <property type="match status" value="1"/>
</dbReference>
<gene>
    <name evidence="7 9" type="primary">gloB</name>
    <name evidence="9" type="ORF">LA76x_3545</name>
</gene>
<dbReference type="Pfam" id="PF16123">
    <property type="entry name" value="HAGH_C"/>
    <property type="match status" value="1"/>
</dbReference>
<feature type="binding site" evidence="7">
    <location>
        <position position="133"/>
    </location>
    <ligand>
        <name>Zn(2+)</name>
        <dbReference type="ChEBI" id="CHEBI:29105"/>
        <label>2</label>
    </ligand>
</feature>
<evidence type="ECO:0000256" key="7">
    <source>
        <dbReference type="HAMAP-Rule" id="MF_01374"/>
    </source>
</evidence>
<dbReference type="KEGG" id="lab:LA76x_3545"/>